<keyword evidence="4" id="KW-0808">Transferase</keyword>
<evidence type="ECO:0000256" key="4">
    <source>
        <dbReference type="ARBA" id="ARBA00022679"/>
    </source>
</evidence>
<feature type="transmembrane region" description="Helical" evidence="8">
    <location>
        <begin position="99"/>
        <end position="123"/>
    </location>
</feature>
<keyword evidence="6 8" id="KW-1133">Transmembrane helix</keyword>
<dbReference type="GO" id="GO:0016763">
    <property type="term" value="F:pentosyltransferase activity"/>
    <property type="evidence" value="ECO:0007669"/>
    <property type="project" value="TreeGrafter"/>
</dbReference>
<feature type="transmembrane region" description="Helical" evidence="8">
    <location>
        <begin position="69"/>
        <end position="87"/>
    </location>
</feature>
<dbReference type="AlphaFoldDB" id="A0A0A8J9V5"/>
<keyword evidence="7 8" id="KW-0472">Membrane</keyword>
<feature type="transmembrane region" description="Helical" evidence="8">
    <location>
        <begin position="227"/>
        <end position="247"/>
    </location>
</feature>
<evidence type="ECO:0000256" key="6">
    <source>
        <dbReference type="ARBA" id="ARBA00022989"/>
    </source>
</evidence>
<evidence type="ECO:0000256" key="5">
    <source>
        <dbReference type="ARBA" id="ARBA00022692"/>
    </source>
</evidence>
<evidence type="ECO:0000256" key="2">
    <source>
        <dbReference type="ARBA" id="ARBA00022475"/>
    </source>
</evidence>
<evidence type="ECO:0000256" key="1">
    <source>
        <dbReference type="ARBA" id="ARBA00004651"/>
    </source>
</evidence>
<feature type="transmembrane region" description="Helical" evidence="8">
    <location>
        <begin position="204"/>
        <end position="221"/>
    </location>
</feature>
<feature type="transmembrane region" description="Helical" evidence="8">
    <location>
        <begin position="412"/>
        <end position="432"/>
    </location>
</feature>
<dbReference type="EMBL" id="AB972421">
    <property type="protein sequence ID" value="BAQ02261.1"/>
    <property type="molecule type" value="Genomic_DNA"/>
</dbReference>
<dbReference type="GO" id="GO:0005886">
    <property type="term" value="C:plasma membrane"/>
    <property type="evidence" value="ECO:0007669"/>
    <property type="project" value="UniProtKB-SubCell"/>
</dbReference>
<dbReference type="EMBL" id="AB972413">
    <property type="protein sequence ID" value="BAQ02140.1"/>
    <property type="molecule type" value="Genomic_DNA"/>
</dbReference>
<dbReference type="PANTHER" id="PTHR33908">
    <property type="entry name" value="MANNOSYLTRANSFERASE YKCB-RELATED"/>
    <property type="match status" value="1"/>
</dbReference>
<keyword evidence="2" id="KW-1003">Cell membrane</keyword>
<evidence type="ECO:0000313" key="9">
    <source>
        <dbReference type="EMBL" id="BAQ02140.1"/>
    </source>
</evidence>
<keyword evidence="3" id="KW-0328">Glycosyltransferase</keyword>
<evidence type="ECO:0000313" key="10">
    <source>
        <dbReference type="EMBL" id="BAQ02261.1"/>
    </source>
</evidence>
<dbReference type="GO" id="GO:0009103">
    <property type="term" value="P:lipopolysaccharide biosynthetic process"/>
    <property type="evidence" value="ECO:0007669"/>
    <property type="project" value="UniProtKB-ARBA"/>
</dbReference>
<dbReference type="InterPro" id="IPR050297">
    <property type="entry name" value="LipidA_mod_glycosyltrf_83"/>
</dbReference>
<evidence type="ECO:0000256" key="3">
    <source>
        <dbReference type="ARBA" id="ARBA00022676"/>
    </source>
</evidence>
<feature type="transmembrane region" description="Helical" evidence="8">
    <location>
        <begin position="44"/>
        <end position="63"/>
    </location>
</feature>
<accession>A0A0A8J9V5</accession>
<feature type="transmembrane region" description="Helical" evidence="8">
    <location>
        <begin position="388"/>
        <end position="406"/>
    </location>
</feature>
<keyword evidence="5 8" id="KW-0812">Transmembrane</keyword>
<name>A0A0A8J9V5_ECOLX</name>
<dbReference type="RefSeq" id="WP_072017913.1">
    <property type="nucleotide sequence ID" value="NZ_BFFV01000123.1"/>
</dbReference>
<proteinExistence type="predicted"/>
<evidence type="ECO:0000256" key="8">
    <source>
        <dbReference type="SAM" id="Phobius"/>
    </source>
</evidence>
<feature type="transmembrane region" description="Helical" evidence="8">
    <location>
        <begin position="6"/>
        <end position="32"/>
    </location>
</feature>
<organism evidence="9">
    <name type="scientific">Escherichia coli</name>
    <dbReference type="NCBI Taxonomy" id="562"/>
    <lineage>
        <taxon>Bacteria</taxon>
        <taxon>Pseudomonadati</taxon>
        <taxon>Pseudomonadota</taxon>
        <taxon>Gammaproteobacteria</taxon>
        <taxon>Enterobacterales</taxon>
        <taxon>Enterobacteriaceae</taxon>
        <taxon>Escherichia</taxon>
    </lineage>
</organism>
<feature type="transmembrane region" description="Helical" evidence="8">
    <location>
        <begin position="178"/>
        <end position="197"/>
    </location>
</feature>
<feature type="transmembrane region" description="Helical" evidence="8">
    <location>
        <begin position="259"/>
        <end position="289"/>
    </location>
</feature>
<protein>
    <recommendedName>
        <fullName evidence="11">DUF2029 domain-containing protein</fullName>
    </recommendedName>
</protein>
<dbReference type="PANTHER" id="PTHR33908:SF11">
    <property type="entry name" value="MEMBRANE PROTEIN"/>
    <property type="match status" value="1"/>
</dbReference>
<comment type="subcellular location">
    <subcellularLocation>
        <location evidence="1">Cell membrane</location>
        <topology evidence="1">Multi-pass membrane protein</topology>
    </subcellularLocation>
</comment>
<evidence type="ECO:0000256" key="7">
    <source>
        <dbReference type="ARBA" id="ARBA00023136"/>
    </source>
</evidence>
<reference evidence="9" key="1">
    <citation type="journal article" date="2014" name="DNA Res.">
        <title>A complete view of the genetic diversity of the Escherichia coli O-antigen biosynthesis gene cluster.</title>
        <authorList>
            <person name="Iguchi A."/>
            <person name="Iyoda S."/>
            <person name="Kikuchi T."/>
            <person name="Ogura Y."/>
            <person name="Katsura K."/>
            <person name="Ohnishi M."/>
            <person name="Hayashi T."/>
            <person name="Thomson N.R."/>
        </authorList>
    </citation>
    <scope>NUCLEOTIDE SEQUENCE</scope>
    <source>
        <strain evidence="10">178-54</strain>
        <strain evidence="9">Su4321-41</strain>
    </source>
</reference>
<evidence type="ECO:0008006" key="11">
    <source>
        <dbReference type="Google" id="ProtNLM"/>
    </source>
</evidence>
<feature type="transmembrane region" description="Helical" evidence="8">
    <location>
        <begin position="295"/>
        <end position="314"/>
    </location>
</feature>
<sequence>MIELPLYLYVVYCFAFGMIFFVIGNIVLSSFFKEGVAGLNKFSLFFYCLCIGMSLSILIIYFLGMVGQFNKIAIFLIFTVCWVLSIIKRQQFRWLAINNIEFSTLCVILFLVLIFAVTLLSSLRAPGDWDDTMYHLPLARSLVEHHAIVVEQYLRFPLFPQNADLLMALGLQLGDVRLAQFLANICFFVIACGLVGCSWEITKTYYPGIIATILLFTINPLKDHLGYAYIDLTLSLFCFAAASILIYIRSENNKTQNELIFLCGFFIGIACGVKLFGAIYGVIIFVILIAKKRNIQTFLIFSLATILGGIYWYVRSFWISGDPFSPAGGNIFGHYLWNEIDLQVQTAEQARHGISPATLDLQQAINKVGSDVVFYAILSVFTLRNNKILWVFFSIVLTYVLFWFSVTQVDRYLSPIYPLSVLLVAISIASLIKDINITNYKLGRYFILACIIFFRGDRCILNSNIFILNT</sequence>